<evidence type="ECO:0000256" key="1">
    <source>
        <dbReference type="SAM" id="MobiDB-lite"/>
    </source>
</evidence>
<feature type="region of interest" description="Disordered" evidence="1">
    <location>
        <begin position="199"/>
        <end position="221"/>
    </location>
</feature>
<feature type="compositionally biased region" description="Basic residues" evidence="1">
    <location>
        <begin position="27"/>
        <end position="42"/>
    </location>
</feature>
<feature type="compositionally biased region" description="Basic and acidic residues" evidence="1">
    <location>
        <begin position="208"/>
        <end position="217"/>
    </location>
</feature>
<feature type="compositionally biased region" description="Low complexity" evidence="1">
    <location>
        <begin position="43"/>
        <end position="52"/>
    </location>
</feature>
<feature type="region of interest" description="Disordered" evidence="1">
    <location>
        <begin position="1"/>
        <end position="180"/>
    </location>
</feature>
<dbReference type="Proteomes" id="UP000823388">
    <property type="component" value="Chromosome 4N"/>
</dbReference>
<sequence length="252" mass="27587">MSAATARKEARAPGRKASRSLPLWRGWRPRARRRRRRRRAGRASRCGRGAPRGPAPRPPCAPCARASPGAAARPSSSRTRRTASRARPRPRGRSAPPRRRGRPRPRRRPAPSARRAGACTRRSRAPARPPSPAGGPCRRLRAGRRLPAPATTWSSPPPASDRVDETGGARQRGATLRARRDGGIWRSRFCAWSWTRSWAASSRPPGRGRAEHAERVSGRRVPRVADAAGPDALLVGRVLDGYSIGLVWKRSA</sequence>
<dbReference type="EMBL" id="CM029044">
    <property type="protein sequence ID" value="KAG2604842.1"/>
    <property type="molecule type" value="Genomic_DNA"/>
</dbReference>
<gene>
    <name evidence="2" type="ORF">PVAP13_4NG070188</name>
</gene>
<protein>
    <submittedName>
        <fullName evidence="2">Uncharacterized protein</fullName>
    </submittedName>
</protein>
<feature type="compositionally biased region" description="Basic and acidic residues" evidence="1">
    <location>
        <begin position="1"/>
        <end position="12"/>
    </location>
</feature>
<feature type="compositionally biased region" description="Low complexity" evidence="1">
    <location>
        <begin position="62"/>
        <end position="77"/>
    </location>
</feature>
<proteinExistence type="predicted"/>
<keyword evidence="3" id="KW-1185">Reference proteome</keyword>
<organism evidence="2 3">
    <name type="scientific">Panicum virgatum</name>
    <name type="common">Blackwell switchgrass</name>
    <dbReference type="NCBI Taxonomy" id="38727"/>
    <lineage>
        <taxon>Eukaryota</taxon>
        <taxon>Viridiplantae</taxon>
        <taxon>Streptophyta</taxon>
        <taxon>Embryophyta</taxon>
        <taxon>Tracheophyta</taxon>
        <taxon>Spermatophyta</taxon>
        <taxon>Magnoliopsida</taxon>
        <taxon>Liliopsida</taxon>
        <taxon>Poales</taxon>
        <taxon>Poaceae</taxon>
        <taxon>PACMAD clade</taxon>
        <taxon>Panicoideae</taxon>
        <taxon>Panicodae</taxon>
        <taxon>Paniceae</taxon>
        <taxon>Panicinae</taxon>
        <taxon>Panicum</taxon>
        <taxon>Panicum sect. Hiantes</taxon>
    </lineage>
</organism>
<dbReference type="AlphaFoldDB" id="A0A8T0SZ99"/>
<feature type="compositionally biased region" description="Basic residues" evidence="1">
    <location>
        <begin position="78"/>
        <end position="109"/>
    </location>
</feature>
<evidence type="ECO:0000313" key="3">
    <source>
        <dbReference type="Proteomes" id="UP000823388"/>
    </source>
</evidence>
<accession>A0A8T0SZ99</accession>
<feature type="compositionally biased region" description="Low complexity" evidence="1">
    <location>
        <begin position="145"/>
        <end position="154"/>
    </location>
</feature>
<feature type="compositionally biased region" description="Low complexity" evidence="1">
    <location>
        <begin position="110"/>
        <end position="120"/>
    </location>
</feature>
<comment type="caution">
    <text evidence="2">The sequence shown here is derived from an EMBL/GenBank/DDBJ whole genome shotgun (WGS) entry which is preliminary data.</text>
</comment>
<evidence type="ECO:0000313" key="2">
    <source>
        <dbReference type="EMBL" id="KAG2604842.1"/>
    </source>
</evidence>
<name>A0A8T0SZ99_PANVG</name>
<reference evidence="2" key="1">
    <citation type="submission" date="2020-05" db="EMBL/GenBank/DDBJ databases">
        <title>WGS assembly of Panicum virgatum.</title>
        <authorList>
            <person name="Lovell J.T."/>
            <person name="Jenkins J."/>
            <person name="Shu S."/>
            <person name="Juenger T.E."/>
            <person name="Schmutz J."/>
        </authorList>
    </citation>
    <scope>NUCLEOTIDE SEQUENCE</scope>
    <source>
        <strain evidence="2">AP13</strain>
    </source>
</reference>